<feature type="region of interest" description="Disordered" evidence="1">
    <location>
        <begin position="1"/>
        <end position="52"/>
    </location>
</feature>
<name>A0ABP3I902_9BACL</name>
<accession>A0ABP3I902</accession>
<keyword evidence="3" id="KW-1185">Reference proteome</keyword>
<proteinExistence type="predicted"/>
<evidence type="ECO:0000256" key="1">
    <source>
        <dbReference type="SAM" id="MobiDB-lite"/>
    </source>
</evidence>
<organism evidence="2 3">
    <name type="scientific">Paenibacillus motobuensis</name>
    <dbReference type="NCBI Taxonomy" id="295324"/>
    <lineage>
        <taxon>Bacteria</taxon>
        <taxon>Bacillati</taxon>
        <taxon>Bacillota</taxon>
        <taxon>Bacilli</taxon>
        <taxon>Bacillales</taxon>
        <taxon>Paenibacillaceae</taxon>
        <taxon>Paenibacillus</taxon>
    </lineage>
</organism>
<dbReference type="EMBL" id="BAAACX010000009">
    <property type="protein sequence ID" value="GAA0394563.1"/>
    <property type="molecule type" value="Genomic_DNA"/>
</dbReference>
<feature type="compositionally biased region" description="Low complexity" evidence="1">
    <location>
        <begin position="32"/>
        <end position="52"/>
    </location>
</feature>
<evidence type="ECO:0000313" key="3">
    <source>
        <dbReference type="Proteomes" id="UP001500340"/>
    </source>
</evidence>
<comment type="caution">
    <text evidence="2">The sequence shown here is derived from an EMBL/GenBank/DDBJ whole genome shotgun (WGS) entry which is preliminary data.</text>
</comment>
<dbReference type="Proteomes" id="UP001500340">
    <property type="component" value="Unassembled WGS sequence"/>
</dbReference>
<dbReference type="RefSeq" id="WP_343861805.1">
    <property type="nucleotide sequence ID" value="NZ_BAAACX010000009.1"/>
</dbReference>
<reference evidence="3" key="1">
    <citation type="journal article" date="2019" name="Int. J. Syst. Evol. Microbiol.">
        <title>The Global Catalogue of Microorganisms (GCM) 10K type strain sequencing project: providing services to taxonomists for standard genome sequencing and annotation.</title>
        <authorList>
            <consortium name="The Broad Institute Genomics Platform"/>
            <consortium name="The Broad Institute Genome Sequencing Center for Infectious Disease"/>
            <person name="Wu L."/>
            <person name="Ma J."/>
        </authorList>
    </citation>
    <scope>NUCLEOTIDE SEQUENCE [LARGE SCALE GENOMIC DNA]</scope>
    <source>
        <strain evidence="3">JCM 12774</strain>
    </source>
</reference>
<feature type="compositionally biased region" description="Basic residues" evidence="1">
    <location>
        <begin position="7"/>
        <end position="18"/>
    </location>
</feature>
<protein>
    <recommendedName>
        <fullName evidence="4">Spore protein</fullName>
    </recommendedName>
</protein>
<evidence type="ECO:0000313" key="2">
    <source>
        <dbReference type="EMBL" id="GAA0394563.1"/>
    </source>
</evidence>
<sequence length="52" mass="5440">MNNQNNAKHRSKQVKKKLGVPNLNTEFAAETGASVAGADAKASKGASQKSKQ</sequence>
<evidence type="ECO:0008006" key="4">
    <source>
        <dbReference type="Google" id="ProtNLM"/>
    </source>
</evidence>
<gene>
    <name evidence="2" type="ORF">GCM10008933_26750</name>
</gene>